<accession>V6M052</accession>
<proteinExistence type="predicted"/>
<evidence type="ECO:0000256" key="2">
    <source>
        <dbReference type="SAM" id="MobiDB-lite"/>
    </source>
</evidence>
<dbReference type="VEuPathDB" id="GiardiaDB:SS50377_23825"/>
<reference evidence="3 4" key="1">
    <citation type="journal article" date="2014" name="PLoS Genet.">
        <title>The Genome of Spironucleus salmonicida Highlights a Fish Pathogen Adapted to Fluctuating Environments.</title>
        <authorList>
            <person name="Xu F."/>
            <person name="Jerlstrom-Hultqvist J."/>
            <person name="Einarsson E."/>
            <person name="Astvaldsson A."/>
            <person name="Svard S.G."/>
            <person name="Andersson J.O."/>
        </authorList>
    </citation>
    <scope>NUCLEOTIDE SEQUENCE</scope>
    <source>
        <strain evidence="4">ATCC 50377</strain>
    </source>
</reference>
<gene>
    <name evidence="3" type="ORF">SS50377_13585</name>
    <name evidence="4" type="ORF">SS50377_23825</name>
</gene>
<feature type="compositionally biased region" description="Low complexity" evidence="2">
    <location>
        <begin position="30"/>
        <end position="47"/>
    </location>
</feature>
<sequence>MPSRSSRDHTKRVVNNQKTSSRHKHKLPVQEPSEQSSYYSYSYSQSPSPSPPAPKQQPSKSKRTSSTKKISPDDFGQIYSADDYQQLLRAYRELFSANEDVSAQLSTLTPLLQTLQQNQDTYVLQHAKEIQQITTQNKALEDQINEKFQAKIRAQEVEIRSLQQQAKGLASNTKSDAQSLKFSDLSMKLSKSESEMQNSFKEQIKMKQIINAYQLLTGVSISQTKKFSAPKAEKFTGYFVFGDPLDGKNFMGKVGYNDKKAAIECIRAPVGVKNVQNFLEGAQCEVGEMRYIFGQMCAEIVSQELQQ</sequence>
<dbReference type="EMBL" id="KI546074">
    <property type="protein sequence ID" value="EST46504.1"/>
    <property type="molecule type" value="Genomic_DNA"/>
</dbReference>
<evidence type="ECO:0000313" key="4">
    <source>
        <dbReference type="EMBL" id="KAH0573890.1"/>
    </source>
</evidence>
<evidence type="ECO:0000313" key="5">
    <source>
        <dbReference type="Proteomes" id="UP000018208"/>
    </source>
</evidence>
<dbReference type="Proteomes" id="UP000018208">
    <property type="component" value="Unassembled WGS sequence"/>
</dbReference>
<protein>
    <submittedName>
        <fullName evidence="3">Uncharacterized protein</fullName>
    </submittedName>
</protein>
<keyword evidence="1" id="KW-0175">Coiled coil</keyword>
<feature type="coiled-coil region" evidence="1">
    <location>
        <begin position="123"/>
        <end position="172"/>
    </location>
</feature>
<reference evidence="4" key="2">
    <citation type="submission" date="2020-12" db="EMBL/GenBank/DDBJ databases">
        <title>New Spironucleus salmonicida genome in near-complete chromosomes.</title>
        <authorList>
            <person name="Xu F."/>
            <person name="Kurt Z."/>
            <person name="Jimenez-Gonzalez A."/>
            <person name="Astvaldsson A."/>
            <person name="Andersson J.O."/>
            <person name="Svard S.G."/>
        </authorList>
    </citation>
    <scope>NUCLEOTIDE SEQUENCE</scope>
    <source>
        <strain evidence="4">ATCC 50377</strain>
    </source>
</reference>
<keyword evidence="5" id="KW-1185">Reference proteome</keyword>
<evidence type="ECO:0000313" key="3">
    <source>
        <dbReference type="EMBL" id="EST46504.1"/>
    </source>
</evidence>
<evidence type="ECO:0000256" key="1">
    <source>
        <dbReference type="SAM" id="Coils"/>
    </source>
</evidence>
<dbReference type="AlphaFoldDB" id="V6M052"/>
<feature type="region of interest" description="Disordered" evidence="2">
    <location>
        <begin position="1"/>
        <end position="76"/>
    </location>
</feature>
<organism evidence="3">
    <name type="scientific">Spironucleus salmonicida</name>
    <dbReference type="NCBI Taxonomy" id="348837"/>
    <lineage>
        <taxon>Eukaryota</taxon>
        <taxon>Metamonada</taxon>
        <taxon>Diplomonadida</taxon>
        <taxon>Hexamitidae</taxon>
        <taxon>Hexamitinae</taxon>
        <taxon>Spironucleus</taxon>
    </lineage>
</organism>
<dbReference type="EMBL" id="AUWU02000004">
    <property type="protein sequence ID" value="KAH0573890.1"/>
    <property type="molecule type" value="Genomic_DNA"/>
</dbReference>
<name>V6M052_9EUKA</name>